<gene>
    <name evidence="3" type="ORF">PBIL07802_LOCUS33217</name>
</gene>
<evidence type="ECO:0000313" key="3">
    <source>
        <dbReference type="EMBL" id="CAE0270862.1"/>
    </source>
</evidence>
<dbReference type="EMBL" id="HBIB01050252">
    <property type="protein sequence ID" value="CAE0270862.1"/>
    <property type="molecule type" value="Transcribed_RNA"/>
</dbReference>
<organism evidence="3">
    <name type="scientific">Palpitomonas bilix</name>
    <dbReference type="NCBI Taxonomy" id="652834"/>
    <lineage>
        <taxon>Eukaryota</taxon>
        <taxon>Eukaryota incertae sedis</taxon>
    </lineage>
</organism>
<dbReference type="PANTHER" id="PTHR14362:SF2">
    <property type="entry name" value="COILED-COIL DOMAIN-CONTAINING PROTEIN 81"/>
    <property type="match status" value="1"/>
</dbReference>
<dbReference type="AlphaFoldDB" id="A0A7S3GMD0"/>
<feature type="compositionally biased region" description="Polar residues" evidence="1">
    <location>
        <begin position="159"/>
        <end position="180"/>
    </location>
</feature>
<dbReference type="GO" id="GO:0005815">
    <property type="term" value="C:microtubule organizing center"/>
    <property type="evidence" value="ECO:0007669"/>
    <property type="project" value="TreeGrafter"/>
</dbReference>
<feature type="domain" description="CCDC81 HU" evidence="2">
    <location>
        <begin position="53"/>
        <end position="120"/>
    </location>
</feature>
<accession>A0A7S3GMD0</accession>
<dbReference type="PANTHER" id="PTHR14362">
    <property type="entry name" value="COILED-COIL DOMAIN-CONTAINING PROTEIN 81"/>
    <property type="match status" value="1"/>
</dbReference>
<feature type="region of interest" description="Disordered" evidence="1">
    <location>
        <begin position="349"/>
        <end position="383"/>
    </location>
</feature>
<dbReference type="InterPro" id="IPR040673">
    <property type="entry name" value="CCDC81_HU_dom_2"/>
</dbReference>
<reference evidence="3" key="1">
    <citation type="submission" date="2021-01" db="EMBL/GenBank/DDBJ databases">
        <authorList>
            <person name="Corre E."/>
            <person name="Pelletier E."/>
            <person name="Niang G."/>
            <person name="Scheremetjew M."/>
            <person name="Finn R."/>
            <person name="Kale V."/>
            <person name="Holt S."/>
            <person name="Cochrane G."/>
            <person name="Meng A."/>
            <person name="Brown T."/>
            <person name="Cohen L."/>
        </authorList>
    </citation>
    <scope>NUCLEOTIDE SEQUENCE</scope>
    <source>
        <strain evidence="3">NIES-2562</strain>
    </source>
</reference>
<proteinExistence type="predicted"/>
<evidence type="ECO:0000259" key="2">
    <source>
        <dbReference type="Pfam" id="PF18289"/>
    </source>
</evidence>
<dbReference type="InterPro" id="IPR026295">
    <property type="entry name" value="CCD81"/>
</dbReference>
<protein>
    <recommendedName>
        <fullName evidence="2">CCDC81 HU domain-containing protein</fullName>
    </recommendedName>
</protein>
<name>A0A7S3GMD0_9EUKA</name>
<evidence type="ECO:0000256" key="1">
    <source>
        <dbReference type="SAM" id="MobiDB-lite"/>
    </source>
</evidence>
<dbReference type="Pfam" id="PF18289">
    <property type="entry name" value="HU-CCDC81_euk_2"/>
    <property type="match status" value="1"/>
</dbReference>
<sequence length="461" mass="51836">MPQFARFAWRVESEKGDSKLLRPIFILSESFGKSHNLRYKKGTPKLPGLVGCEDINYAKLAIRFTSTLSKDNVYTAMRDLVQKLGSTIADGRDVRVDFRVGRLVAKDKRVDFLFDPEFQKLVLSGDAARNARISMPMTPYGHTADTASGPSYVSRFSSRITSRATTPQVPQSPAVTQNEQVPVPEKHAAETLMNDDAVEIESAREASPEEFHIPDSTKVKDKDVLTDLVSRTLGVGSLNSTGGVSTESRKDQLADAFTHVKYPTCIPGGSPPKKSSKVKAREAVTSAAVDAAYERYGSAIEQTEEEERRREFVLRQRLDSVAAKEKYEMLKKMDEKKQLQEYLHKQIDERKSTQNSELGSPRVDSPASSTFTPVYPIEPDNGPIRERKDIEKEYLRRVLEHQVSDAKKVKDLRRQKELEADLAMLAATTEDMKASILHELQEKDEAKKALYVRSSFLTQKF</sequence>
<feature type="region of interest" description="Disordered" evidence="1">
    <location>
        <begin position="159"/>
        <end position="182"/>
    </location>
</feature>